<dbReference type="Pfam" id="PF04293">
    <property type="entry name" value="SpoVR"/>
    <property type="match status" value="1"/>
</dbReference>
<comment type="caution">
    <text evidence="2">The sequence shown here is derived from an EMBL/GenBank/DDBJ whole genome shotgun (WGS) entry which is preliminary data.</text>
</comment>
<gene>
    <name evidence="2" type="ORF">A2042_07960</name>
</gene>
<dbReference type="AlphaFoldDB" id="A0A1F7RDS0"/>
<evidence type="ECO:0000313" key="2">
    <source>
        <dbReference type="EMBL" id="OGL39127.1"/>
    </source>
</evidence>
<evidence type="ECO:0000313" key="3">
    <source>
        <dbReference type="Proteomes" id="UP000178526"/>
    </source>
</evidence>
<dbReference type="EMBL" id="MGDB01000127">
    <property type="protein sequence ID" value="OGL39127.1"/>
    <property type="molecule type" value="Genomic_DNA"/>
</dbReference>
<protein>
    <submittedName>
        <fullName evidence="2">SpoVR family protein</fullName>
    </submittedName>
</protein>
<name>A0A1F7RDS0_9BACT</name>
<dbReference type="InterPro" id="IPR007390">
    <property type="entry name" value="Spore_V_R"/>
</dbReference>
<dbReference type="Proteomes" id="UP000178526">
    <property type="component" value="Unassembled WGS sequence"/>
</dbReference>
<reference evidence="2 3" key="1">
    <citation type="journal article" date="2016" name="Nat. Commun.">
        <title>Thousands of microbial genomes shed light on interconnected biogeochemical processes in an aquifer system.</title>
        <authorList>
            <person name="Anantharaman K."/>
            <person name="Brown C.T."/>
            <person name="Hug L.A."/>
            <person name="Sharon I."/>
            <person name="Castelle C.J."/>
            <person name="Probst A.J."/>
            <person name="Thomas B.C."/>
            <person name="Singh A."/>
            <person name="Wilkins M.J."/>
            <person name="Karaoz U."/>
            <person name="Brodie E.L."/>
            <person name="Williams K.H."/>
            <person name="Hubbard S.S."/>
            <person name="Banfield J.F."/>
        </authorList>
    </citation>
    <scope>NUCLEOTIDE SEQUENCE [LARGE SCALE GENOMIC DNA]</scope>
</reference>
<dbReference type="InterPro" id="IPR056174">
    <property type="entry name" value="SpoVR_N"/>
</dbReference>
<dbReference type="PANTHER" id="PTHR30029">
    <property type="entry name" value="STAGE V SPORULATION PROTEIN R"/>
    <property type="match status" value="1"/>
</dbReference>
<accession>A0A1F7RDS0</accession>
<sequence length="494" mass="59285">MRLPTELKLLKYEIENYAKEFGLDFFPVIFEVLDFDQMNEIASFEGFPNRYPHWKFGMEYERMQKSYTYGLQKIYEMVINNNPCYAYLLECNTITDQKTVIAHVYGHCDFFKSNLWFLETNRKMVDEMANHAARITKYIEKFGFEQVEKFIDTCLSIDNLIDYHSPFIERREKRESILGESDFKSSRTVKKIRSKEYMTDYINPPDFLEMQKKRLHEEKEKTKKFPEFPQKDVLLFLIENAPLERWQQDVLSMVREESYYFAPQIQTKIMNEGWATYWHSKIMTTKALKDSELIDYADHHSGTLGSRPGRINPYKIGLELFRDIEDRWNKGKFGKDYEECEDINERKNWNKNLGLGRDKIFEIRKIHNDITFIDTFLTREFCEDQKLFVYKYNDKEDQYEISDRDFEKVKKQFLFSLTNFGKPIIMAEDGNFENRGELYLVHRHEGIDLRTDYAKDTLINLWHIWGRPVHIDTIVKGRKTLLSFDGKGHSERDI</sequence>
<feature type="domain" description="SpoVR protein-like N-terminal" evidence="1">
    <location>
        <begin position="6"/>
        <end position="420"/>
    </location>
</feature>
<dbReference type="PANTHER" id="PTHR30029:SF2">
    <property type="entry name" value="STAGE V SPORULATION PROTEIN R"/>
    <property type="match status" value="1"/>
</dbReference>
<organism evidence="2 3">
    <name type="scientific">Candidatus Schekmanbacteria bacterium GWA2_38_11</name>
    <dbReference type="NCBI Taxonomy" id="1817876"/>
    <lineage>
        <taxon>Bacteria</taxon>
        <taxon>Candidatus Schekmaniibacteriota</taxon>
    </lineage>
</organism>
<proteinExistence type="predicted"/>
<evidence type="ECO:0000259" key="1">
    <source>
        <dbReference type="Pfam" id="PF04293"/>
    </source>
</evidence>